<dbReference type="GO" id="GO:0003723">
    <property type="term" value="F:RNA binding"/>
    <property type="evidence" value="ECO:0007669"/>
    <property type="project" value="UniProtKB-KW"/>
</dbReference>
<evidence type="ECO:0000256" key="6">
    <source>
        <dbReference type="ARBA" id="ARBA00022691"/>
    </source>
</evidence>
<dbReference type="InterPro" id="IPR024740">
    <property type="entry name" value="Hen1_N"/>
</dbReference>
<dbReference type="Gene3D" id="3.30.1610.20">
    <property type="entry name" value="Hen1, N-terminal domain"/>
    <property type="match status" value="1"/>
</dbReference>
<accession>A0A1T4TF93</accession>
<comment type="catalytic activity">
    <reaction evidence="12">
        <text>small RNA 3'-end nucleotide + S-adenosyl-L-methionine = small RNA 3'-end 2'-O-methylnucleotide + S-adenosyl-L-homocysteine + H(+)</text>
        <dbReference type="Rhea" id="RHEA:37887"/>
        <dbReference type="Rhea" id="RHEA-COMP:10415"/>
        <dbReference type="Rhea" id="RHEA-COMP:10416"/>
        <dbReference type="ChEBI" id="CHEBI:15378"/>
        <dbReference type="ChEBI" id="CHEBI:57856"/>
        <dbReference type="ChEBI" id="CHEBI:59789"/>
        <dbReference type="ChEBI" id="CHEBI:74896"/>
        <dbReference type="ChEBI" id="CHEBI:74898"/>
        <dbReference type="EC" id="2.1.1.386"/>
    </reaction>
</comment>
<comment type="cofactor">
    <cofactor evidence="1">
        <name>Mg(2+)</name>
        <dbReference type="ChEBI" id="CHEBI:18420"/>
    </cofactor>
</comment>
<dbReference type="STRING" id="1122192.SAMN02745673_04932"/>
<evidence type="ECO:0000313" key="15">
    <source>
        <dbReference type="EMBL" id="SKA39127.1"/>
    </source>
</evidence>
<keyword evidence="5 15" id="KW-0808">Transferase</keyword>
<evidence type="ECO:0000256" key="7">
    <source>
        <dbReference type="ARBA" id="ARBA00022723"/>
    </source>
</evidence>
<evidence type="ECO:0000256" key="2">
    <source>
        <dbReference type="ARBA" id="ARBA00009026"/>
    </source>
</evidence>
<evidence type="ECO:0000256" key="13">
    <source>
        <dbReference type="SAM" id="MobiDB-lite"/>
    </source>
</evidence>
<evidence type="ECO:0000256" key="5">
    <source>
        <dbReference type="ARBA" id="ARBA00022679"/>
    </source>
</evidence>
<dbReference type="Pfam" id="PF12623">
    <property type="entry name" value="Hen1_L"/>
    <property type="match status" value="1"/>
</dbReference>
<dbReference type="GO" id="GO:0001510">
    <property type="term" value="P:RNA methylation"/>
    <property type="evidence" value="ECO:0007669"/>
    <property type="project" value="InterPro"/>
</dbReference>
<dbReference type="SUPFAM" id="SSF53335">
    <property type="entry name" value="S-adenosyl-L-methionine-dependent methyltransferases"/>
    <property type="match status" value="1"/>
</dbReference>
<evidence type="ECO:0000256" key="9">
    <source>
        <dbReference type="ARBA" id="ARBA00022884"/>
    </source>
</evidence>
<comment type="similarity">
    <text evidence="2">Belongs to the methyltransferase superfamily. HEN1 family.</text>
</comment>
<dbReference type="GO" id="GO:0090486">
    <property type="term" value="F:small RNA 2'-O-methyltransferase activity"/>
    <property type="evidence" value="ECO:0007669"/>
    <property type="project" value="UniProtKB-EC"/>
</dbReference>
<dbReference type="InterPro" id="IPR026610">
    <property type="entry name" value="Hen1"/>
</dbReference>
<dbReference type="GO" id="GO:0046872">
    <property type="term" value="F:metal ion binding"/>
    <property type="evidence" value="ECO:0007669"/>
    <property type="project" value="UniProtKB-KW"/>
</dbReference>
<keyword evidence="8" id="KW-0460">Magnesium</keyword>
<evidence type="ECO:0000313" key="16">
    <source>
        <dbReference type="Proteomes" id="UP000190637"/>
    </source>
</evidence>
<keyword evidence="16" id="KW-1185">Reference proteome</keyword>
<name>A0A1T4TF93_9ACTN</name>
<dbReference type="GO" id="GO:0031047">
    <property type="term" value="P:regulatory ncRNA-mediated gene silencing"/>
    <property type="evidence" value="ECO:0007669"/>
    <property type="project" value="UniProtKB-KW"/>
</dbReference>
<dbReference type="Gene3D" id="3.40.50.150">
    <property type="entry name" value="Vaccinia Virus protein VP39"/>
    <property type="match status" value="1"/>
</dbReference>
<dbReference type="AlphaFoldDB" id="A0A1T4TF93"/>
<keyword evidence="9" id="KW-0694">RNA-binding</keyword>
<dbReference type="InterPro" id="IPR029063">
    <property type="entry name" value="SAM-dependent_MTases_sf"/>
</dbReference>
<evidence type="ECO:0000256" key="12">
    <source>
        <dbReference type="ARBA" id="ARBA00048418"/>
    </source>
</evidence>
<keyword evidence="4 15" id="KW-0489">Methyltransferase</keyword>
<evidence type="ECO:0000256" key="10">
    <source>
        <dbReference type="ARBA" id="ARBA00023158"/>
    </source>
</evidence>
<evidence type="ECO:0000256" key="3">
    <source>
        <dbReference type="ARBA" id="ARBA00021330"/>
    </source>
</evidence>
<evidence type="ECO:0000256" key="8">
    <source>
        <dbReference type="ARBA" id="ARBA00022842"/>
    </source>
</evidence>
<organism evidence="15 16">
    <name type="scientific">Marinactinospora thermotolerans DSM 45154</name>
    <dbReference type="NCBI Taxonomy" id="1122192"/>
    <lineage>
        <taxon>Bacteria</taxon>
        <taxon>Bacillati</taxon>
        <taxon>Actinomycetota</taxon>
        <taxon>Actinomycetes</taxon>
        <taxon>Streptosporangiales</taxon>
        <taxon>Nocardiopsidaceae</taxon>
        <taxon>Marinactinospora</taxon>
    </lineage>
</organism>
<keyword evidence="10" id="KW-0943">RNA-mediated gene silencing</keyword>
<proteinExistence type="inferred from homology"/>
<feature type="region of interest" description="Disordered" evidence="13">
    <location>
        <begin position="59"/>
        <end position="78"/>
    </location>
</feature>
<sequence>MFLTITTTRRPATDLGLLLGADPGRVLRWVRPYGNVHVFFPESTPDRCTAALLLDVDSPRPTARADAGPARRSGRHPHTVSSLLATALGDVFHAALEGRCADAPDLARERLPLVVSLPAVSCHGDPTEPRRLFEPLGWRAETAPLPLDPGLPGWGDSHHASLTLTGEQRLADALGHLRLLLPVLDPVEGHGMTDDLVEPLLRAQAGRLAAHPDRDLIIGRYLDRRGRSRTAMTPGPSGADPAATGLAAGLRALAVVAALRAEGATSVIDLCCGQGELLGRLLADPAFERVAGTDSRAGNVGTAARLLGVDPASGHGRGRLELFTGSPFYRDPRFLGYDAAVLSGVGHVLPSRLAALEHVVFGHAAPRVVVVLPQGGPGDHRNPVATGVRSPGRATGWFRDWAGGVAARRGYRLRLAPAGFEGPDTARTEMGVFTR</sequence>
<dbReference type="Proteomes" id="UP000190637">
    <property type="component" value="Unassembled WGS sequence"/>
</dbReference>
<evidence type="ECO:0000256" key="11">
    <source>
        <dbReference type="ARBA" id="ARBA00035025"/>
    </source>
</evidence>
<protein>
    <recommendedName>
        <fullName evidence="3">Small RNA 2'-O-methyltransferase</fullName>
        <ecNumber evidence="11">2.1.1.386</ecNumber>
    </recommendedName>
</protein>
<keyword evidence="7" id="KW-0479">Metal-binding</keyword>
<dbReference type="InterPro" id="IPR038546">
    <property type="entry name" value="Hen1_N_sf"/>
</dbReference>
<feature type="domain" description="Hen1 N-terminal" evidence="14">
    <location>
        <begin position="1"/>
        <end position="227"/>
    </location>
</feature>
<keyword evidence="6" id="KW-0949">S-adenosyl-L-methionine</keyword>
<dbReference type="EMBL" id="FUWS01000022">
    <property type="protein sequence ID" value="SKA39127.1"/>
    <property type="molecule type" value="Genomic_DNA"/>
</dbReference>
<evidence type="ECO:0000256" key="4">
    <source>
        <dbReference type="ARBA" id="ARBA00022603"/>
    </source>
</evidence>
<dbReference type="RefSeq" id="WP_078764143.1">
    <property type="nucleotide sequence ID" value="NZ_FUWS01000022.1"/>
</dbReference>
<dbReference type="PANTHER" id="PTHR21404:SF3">
    <property type="entry name" value="SMALL RNA 2'-O-METHYLTRANSFERASE"/>
    <property type="match status" value="1"/>
</dbReference>
<evidence type="ECO:0000259" key="14">
    <source>
        <dbReference type="Pfam" id="PF12623"/>
    </source>
</evidence>
<dbReference type="OrthoDB" id="626362at2"/>
<evidence type="ECO:0000256" key="1">
    <source>
        <dbReference type="ARBA" id="ARBA00001946"/>
    </source>
</evidence>
<gene>
    <name evidence="15" type="ORF">SAMN02745673_04932</name>
</gene>
<dbReference type="EC" id="2.1.1.386" evidence="11"/>
<reference evidence="15 16" key="1">
    <citation type="submission" date="2017-02" db="EMBL/GenBank/DDBJ databases">
        <authorList>
            <person name="Peterson S.W."/>
        </authorList>
    </citation>
    <scope>NUCLEOTIDE SEQUENCE [LARGE SCALE GENOMIC DNA]</scope>
    <source>
        <strain evidence="15 16">DSM 45154</strain>
    </source>
</reference>
<dbReference type="PANTHER" id="PTHR21404">
    <property type="entry name" value="HEN1"/>
    <property type="match status" value="1"/>
</dbReference>